<dbReference type="InterPro" id="IPR011050">
    <property type="entry name" value="Pectin_lyase_fold/virulence"/>
</dbReference>
<evidence type="ECO:0000256" key="9">
    <source>
        <dbReference type="SAM" id="SignalP"/>
    </source>
</evidence>
<evidence type="ECO:0000256" key="3">
    <source>
        <dbReference type="ARBA" id="ARBA00004613"/>
    </source>
</evidence>
<feature type="transmembrane region" description="Helical" evidence="8">
    <location>
        <begin position="1514"/>
        <end position="1538"/>
    </location>
</feature>
<evidence type="ECO:0000256" key="1">
    <source>
        <dbReference type="ARBA" id="ARBA00004196"/>
    </source>
</evidence>
<keyword evidence="12" id="KW-1185">Reference proteome</keyword>
<evidence type="ECO:0000259" key="10">
    <source>
        <dbReference type="Pfam" id="PF07699"/>
    </source>
</evidence>
<feature type="signal peptide" evidence="9">
    <location>
        <begin position="1"/>
        <end position="25"/>
    </location>
</feature>
<gene>
    <name evidence="11" type="ORF">FCC1311_110142</name>
</gene>
<keyword evidence="7" id="KW-0998">Cell outer membrane</keyword>
<dbReference type="EMBL" id="BEYU01000216">
    <property type="protein sequence ID" value="GBG34792.1"/>
    <property type="molecule type" value="Genomic_DNA"/>
</dbReference>
<comment type="subcellular location">
    <subcellularLocation>
        <location evidence="1">Cell envelope</location>
    </subcellularLocation>
    <subcellularLocation>
        <location evidence="2">Cell outer membrane</location>
    </subcellularLocation>
    <subcellularLocation>
        <location evidence="3">Secreted</location>
    </subcellularLocation>
</comment>
<dbReference type="SUPFAM" id="SSF51126">
    <property type="entry name" value="Pectin lyase-like"/>
    <property type="match status" value="2"/>
</dbReference>
<protein>
    <recommendedName>
        <fullName evidence="10">Tyrosine-protein kinase ephrin type A/B receptor-like domain-containing protein</fullName>
    </recommendedName>
</protein>
<dbReference type="Proteomes" id="UP000241890">
    <property type="component" value="Unassembled WGS sequence"/>
</dbReference>
<feature type="transmembrane region" description="Helical" evidence="8">
    <location>
        <begin position="1652"/>
        <end position="1673"/>
    </location>
</feature>
<dbReference type="NCBIfam" id="TIGR01376">
    <property type="entry name" value="POMP_repeat"/>
    <property type="match status" value="1"/>
</dbReference>
<dbReference type="PANTHER" id="PTHR11319:SF35">
    <property type="entry name" value="OUTER MEMBRANE PROTEIN PMPC-RELATED"/>
    <property type="match status" value="1"/>
</dbReference>
<evidence type="ECO:0000256" key="8">
    <source>
        <dbReference type="SAM" id="Phobius"/>
    </source>
</evidence>
<reference evidence="11 12" key="1">
    <citation type="submission" date="2017-12" db="EMBL/GenBank/DDBJ databases">
        <title>Sequencing, de novo assembly and annotation of complete genome of a new Thraustochytrid species, strain FCC1311.</title>
        <authorList>
            <person name="Sedici K."/>
            <person name="Godart F."/>
            <person name="Aiese Cigliano R."/>
            <person name="Sanseverino W."/>
            <person name="Barakat M."/>
            <person name="Ortet P."/>
            <person name="Marechal E."/>
            <person name="Cagnac O."/>
            <person name="Amato A."/>
        </authorList>
    </citation>
    <scope>NUCLEOTIDE SEQUENCE [LARGE SCALE GENOMIC DNA]</scope>
</reference>
<comment type="caution">
    <text evidence="11">The sequence shown here is derived from an EMBL/GenBank/DDBJ whole genome shotgun (WGS) entry which is preliminary data.</text>
</comment>
<sequence>MPVTRVWLWLAAAAALALTSGKAHGEAAAGWGDREILFSVKSDRGSFNPAVACDSDNDCLVAFTNKGKRLKYKFRPAGGSWGDFVNALDPSTKQEQVQVAVYGKNKGWVLSFRDATINESGERLHSIKVAYITKDDASAGSAWTGSSKSVPLQVSQAFNDNSANRLPTIAADDENNVVLVWETSSEHTLGDDINIGSDKDLVSVSFTISNGSPIQESDLTEATTVFSGVETDSFQDRNPIIFKSPHDQRLVVGSTASMAGGVADIFVSETEVDVCAWNDRLRITNFDGKDADVTLAASPHKDLWLAAWEHKGVGIRYARLQHNENDKLSVESLGFIAEIAFPYMQGDEQVVLVADPMRDLHWAVFYRYRTAKESPRKYRLVFRVSKDDGQTWSDAYYADSEASSDYGRIAPVALASPLDEYMVVVHGSENVFSLNTTGTALFNIAANSASQRVPVVDYEEPGTSYSCLAVELPQNGTSLDLGDIIGSVVPSMVRCIEIAVPDATPDSAIHLNLELRFDIELMEEYLGPCPFNFIGIREDNALNSGDFSLADSGILPRRLCAAQRYEDIRVAAGSLFVFMNSGERGLSGENQGAKPLALEAWMTPGRTGLPSDTENPAFEVRAASSFEELRDHLQDDTFVHGRVTITSNYLSIARELVIRQKTNISLVADEGMDVYFHGDDILHVERGAVLWLLRGITFSRQLPGIDAVQLGDEYSDDGDIDDEIKKEEEEEEEDDVQQRFGGLVFVEGRVGRIESCAFLDSEPTGSLGMRVGGGLLVDGTVDVIHSTTFDNMKATQGGAMAVTVHGHVSTIQDSIFVRNRQYKIQAGVGGAIAVFGTIGTIAGSTFQENHCNSGGGAIAVEDGGAIDRILDTDFVGNDADLYGGAVQFNAGSQMPSLWRGGMLLNNRALGGAAVYVTGALASPQVYGSCETGAVCFQNLGVEGNVGVSGGAFFFDENPSIDFFQIANMSFTNNSVSLGSGGAVLASGATMISVSWSNFALNQAHASGGAVALDAGAQMDFQEVTFDSNMAQGQGGALYAGAGSSTTVRKASFLNNAASYTCREYTVCNLKRVTGNRMPCEASNGMVAVLDEAGEAPMSLGCTKGVGGSIYLAAGVTAHIHQCNFAASNPLPSIDAEASYSDAIGNTKRFAAEAGKHVYAASRFRLSETSFDGGADAFAPSTAVIGCPKTCSSSGTCSRDGQVSPSVACTCAGAFEGDNGYDEGGCTQRRVKDVRASSFAFNETTSSDGDANGDGDGGAAAADGSAQVSWTWAYEDVDYFVVYRTADRSSTLASSDEWASCASVEEASTLVSDCIKIEDPFARSAALGLRFNVSSFFRVIAVVNGQESAQSDPMSSASIICDAGSEQIPTLEDGVFTCEECPRGTFVQNSEVGCLPCPNELQTTLGVATSEEDCLAPRGFYQITAIDDDGQEEVQVLPCGEGILCTAPGLTLDKLVLEPGFWPSSSIYIIAMLLFLVFPSVNTTIVQTFVCDTFEDGSRALRFDYTTDCDERDWVFWYAVLMVLVYQVGPIVLFVMLIAQSDKPTLQGASFLYEFYDEQTKDSKQGCFRFRRYYEVFELVRKLLLTSVVLVVADGTLAQVAFALCVTFFAALVQTLVRPYSQGLDNVLATVVHAQLFLLLSGLLISSVVQNLFAFRVSMAVMLCLSVPLALFIVCKRLREGQRQPMQDLGQGAQSEIQDGAIMLHGQEAARRSNEGEDGGNAEGRAGFSYVIGNESRPAFYVEKQRGSIWGSFEEEDKQHDSAAPVVGATLLFDPCNSSSDCRSTVTMATTGSDQDTSVVTESVELVDARTCSLTLQ</sequence>
<organism evidence="11 12">
    <name type="scientific">Hondaea fermentalgiana</name>
    <dbReference type="NCBI Taxonomy" id="2315210"/>
    <lineage>
        <taxon>Eukaryota</taxon>
        <taxon>Sar</taxon>
        <taxon>Stramenopiles</taxon>
        <taxon>Bigyra</taxon>
        <taxon>Labyrinthulomycetes</taxon>
        <taxon>Thraustochytrida</taxon>
        <taxon>Thraustochytriidae</taxon>
        <taxon>Hondaea</taxon>
    </lineage>
</organism>
<dbReference type="Gene3D" id="2.10.50.10">
    <property type="entry name" value="Tumor Necrosis Factor Receptor, subunit A, domain 2"/>
    <property type="match status" value="1"/>
</dbReference>
<evidence type="ECO:0000256" key="4">
    <source>
        <dbReference type="ARBA" id="ARBA00022525"/>
    </source>
</evidence>
<feature type="transmembrane region" description="Helical" evidence="8">
    <location>
        <begin position="1466"/>
        <end position="1493"/>
    </location>
</feature>
<dbReference type="OrthoDB" id="5950997at2759"/>
<keyword evidence="4" id="KW-0964">Secreted</keyword>
<feature type="domain" description="Tyrosine-protein kinase ephrin type A/B receptor-like" evidence="10">
    <location>
        <begin position="1372"/>
        <end position="1413"/>
    </location>
</feature>
<accession>A0A2R5GVB1</accession>
<dbReference type="Pfam" id="PF07699">
    <property type="entry name" value="Ephrin_rec_like"/>
    <property type="match status" value="1"/>
</dbReference>
<dbReference type="InterPro" id="IPR011641">
    <property type="entry name" value="Tyr-kin_ephrin_A/B_rcpt-like"/>
</dbReference>
<evidence type="ECO:0000313" key="11">
    <source>
        <dbReference type="EMBL" id="GBG34792.1"/>
    </source>
</evidence>
<evidence type="ECO:0000256" key="2">
    <source>
        <dbReference type="ARBA" id="ARBA00004442"/>
    </source>
</evidence>
<feature type="transmembrane region" description="Helical" evidence="8">
    <location>
        <begin position="1623"/>
        <end position="1646"/>
    </location>
</feature>
<dbReference type="PANTHER" id="PTHR11319">
    <property type="entry name" value="G PROTEIN-COUPLED RECEPTOR-RELATED"/>
    <property type="match status" value="1"/>
</dbReference>
<dbReference type="InterPro" id="IPR003368">
    <property type="entry name" value="POMP_repeat"/>
</dbReference>
<keyword evidence="8" id="KW-1133">Transmembrane helix</keyword>
<feature type="transmembrane region" description="Helical" evidence="8">
    <location>
        <begin position="1582"/>
        <end position="1611"/>
    </location>
</feature>
<feature type="chain" id="PRO_5015348428" description="Tyrosine-protein kinase ephrin type A/B receptor-like domain-containing protein" evidence="9">
    <location>
        <begin position="26"/>
        <end position="1816"/>
    </location>
</feature>
<dbReference type="InParanoid" id="A0A2R5GVB1"/>
<keyword evidence="5 9" id="KW-0732">Signal</keyword>
<dbReference type="Gene3D" id="2.60.120.260">
    <property type="entry name" value="Galactose-binding domain-like"/>
    <property type="match status" value="1"/>
</dbReference>
<proteinExistence type="predicted"/>
<keyword evidence="8" id="KW-0812">Transmembrane</keyword>
<evidence type="ECO:0000313" key="12">
    <source>
        <dbReference type="Proteomes" id="UP000241890"/>
    </source>
</evidence>
<name>A0A2R5GVB1_9STRA</name>
<dbReference type="SMART" id="SM01411">
    <property type="entry name" value="Ephrin_rec_like"/>
    <property type="match status" value="1"/>
</dbReference>
<evidence type="ECO:0000256" key="6">
    <source>
        <dbReference type="ARBA" id="ARBA00023136"/>
    </source>
</evidence>
<evidence type="ECO:0000256" key="5">
    <source>
        <dbReference type="ARBA" id="ARBA00022729"/>
    </source>
</evidence>
<evidence type="ECO:0000256" key="7">
    <source>
        <dbReference type="ARBA" id="ARBA00023237"/>
    </source>
</evidence>
<dbReference type="GO" id="GO:0005576">
    <property type="term" value="C:extracellular region"/>
    <property type="evidence" value="ECO:0007669"/>
    <property type="project" value="UniProtKB-SubCell"/>
</dbReference>
<keyword evidence="6 8" id="KW-0472">Membrane</keyword>